<dbReference type="InParanoid" id="A0A2Y9PWT3"/>
<feature type="domain" description="SRCR" evidence="17">
    <location>
        <begin position="277"/>
        <end position="369"/>
    </location>
</feature>
<dbReference type="GO" id="GO:0031295">
    <property type="term" value="P:T cell costimulation"/>
    <property type="evidence" value="ECO:0007669"/>
    <property type="project" value="TreeGrafter"/>
</dbReference>
<keyword evidence="3" id="KW-0597">Phosphoprotein</keyword>
<dbReference type="Gene3D" id="3.10.250.10">
    <property type="entry name" value="SRCR-like domain"/>
    <property type="match status" value="2"/>
</dbReference>
<feature type="signal peptide" evidence="16">
    <location>
        <begin position="1"/>
        <end position="27"/>
    </location>
</feature>
<evidence type="ECO:0000256" key="3">
    <source>
        <dbReference type="ARBA" id="ARBA00022553"/>
    </source>
</evidence>
<dbReference type="SMART" id="SM00202">
    <property type="entry name" value="SR"/>
    <property type="match status" value="2"/>
</dbReference>
<evidence type="ECO:0000256" key="16">
    <source>
        <dbReference type="SAM" id="SignalP"/>
    </source>
</evidence>
<comment type="caution">
    <text evidence="13">Lacks conserved residue(s) required for the propagation of feature annotation.</text>
</comment>
<evidence type="ECO:0000256" key="12">
    <source>
        <dbReference type="ARBA" id="ARBA00068568"/>
    </source>
</evidence>
<evidence type="ECO:0000256" key="10">
    <source>
        <dbReference type="ARBA" id="ARBA00023170"/>
    </source>
</evidence>
<comment type="subcellular location">
    <subcellularLocation>
        <location evidence="1">Cell membrane</location>
        <topology evidence="1">Single-pass type I membrane protein</topology>
    </subcellularLocation>
</comment>
<dbReference type="GO" id="GO:0005886">
    <property type="term" value="C:plasma membrane"/>
    <property type="evidence" value="ECO:0007669"/>
    <property type="project" value="UniProtKB-SubCell"/>
</dbReference>
<sequence length="500" mass="54005">MGPQHPPLAALYLLGLLVTSCLRGLRGLNLEDQGFTVRLSGSGSRCQGHLEVNYKDKWYTVHSQSWGLSPFHREDPGQAWKLCQELRCREPLLLSHFRHFKGKRPQSQITCRGQLGSFSNCSDSKANQGDPLALICLEPLRTTPLPTSPPPITTPEPTAPPRLQLVARPGGLRCAGLVEFYSGSLGGTVGIESQDGIQDLGNLICAALQCGSFLRPLPETEAARKLEPGESGPLPIRWRIQDRRCATLEQCFRKVQPQAGGQALGLICSDFQPKVQSRLVGGSGTCEGSVEVRQGKQWDALCDSSSAKGMARWEDVCREQQCGNVSSYQLLDTGEKTSGGFFCPPGKLSQCHQLLQKKSHCKRVFVTCQNTRPAGLGAGTVASVILALVLAVMLLVVCGPLAYKKLVKKCRCRCPEPPPFQAPAWGDWTGCPRAPQRRVPASRKPAGSTSASPPSPAPLLPIGLSPRQVTNRKSGKSLIRPHPVAQLGPTPAQREGMGIL</sequence>
<proteinExistence type="predicted"/>
<keyword evidence="9 13" id="KW-1015">Disulfide bond</keyword>
<dbReference type="InterPro" id="IPR001190">
    <property type="entry name" value="SRCR"/>
</dbReference>
<feature type="chain" id="PRO_5015948235" description="T-cell surface glycoprotein CD5" evidence="16">
    <location>
        <begin position="28"/>
        <end position="500"/>
    </location>
</feature>
<feature type="region of interest" description="Disordered" evidence="14">
    <location>
        <begin position="435"/>
        <end position="500"/>
    </location>
</feature>
<dbReference type="GeneID" id="111183900"/>
<dbReference type="SUPFAM" id="SSF56487">
    <property type="entry name" value="SRCR-like"/>
    <property type="match status" value="2"/>
</dbReference>
<evidence type="ECO:0000256" key="7">
    <source>
        <dbReference type="ARBA" id="ARBA00022989"/>
    </source>
</evidence>
<feature type="domain" description="SRCR" evidence="17">
    <location>
        <begin position="163"/>
        <end position="269"/>
    </location>
</feature>
<dbReference type="FunCoup" id="A0A2Y9PWT3">
    <property type="interactions" value="276"/>
</dbReference>
<evidence type="ECO:0000256" key="6">
    <source>
        <dbReference type="ARBA" id="ARBA00022737"/>
    </source>
</evidence>
<keyword evidence="7 15" id="KW-1133">Transmembrane helix</keyword>
<keyword evidence="10" id="KW-0675">Receptor</keyword>
<reference evidence="19" key="1">
    <citation type="submission" date="2025-08" db="UniProtKB">
        <authorList>
            <consortium name="RefSeq"/>
        </authorList>
    </citation>
    <scope>IDENTIFICATION</scope>
    <source>
        <tissue evidence="19">Blood</tissue>
    </source>
</reference>
<dbReference type="STRING" id="9749.A0A2Y9PWT3"/>
<evidence type="ECO:0000256" key="4">
    <source>
        <dbReference type="ARBA" id="ARBA00022692"/>
    </source>
</evidence>
<feature type="disulfide bond" evidence="13">
    <location>
        <begin position="111"/>
        <end position="121"/>
    </location>
</feature>
<dbReference type="PANTHER" id="PTHR47309:SF1">
    <property type="entry name" value="T-CELL SURFACE GLYCOPROTEIN CD5"/>
    <property type="match status" value="1"/>
</dbReference>
<keyword evidence="5 16" id="KW-0732">Signal</keyword>
<evidence type="ECO:0000256" key="2">
    <source>
        <dbReference type="ARBA" id="ARBA00022475"/>
    </source>
</evidence>
<dbReference type="InterPro" id="IPR003566">
    <property type="entry name" value="Tcell_CD5"/>
</dbReference>
<evidence type="ECO:0000256" key="15">
    <source>
        <dbReference type="SAM" id="Phobius"/>
    </source>
</evidence>
<evidence type="ECO:0000256" key="11">
    <source>
        <dbReference type="ARBA" id="ARBA00023180"/>
    </source>
</evidence>
<dbReference type="InterPro" id="IPR036772">
    <property type="entry name" value="SRCR-like_dom_sf"/>
</dbReference>
<accession>A0A2Y9PWT3</accession>
<dbReference type="CTD" id="921"/>
<feature type="transmembrane region" description="Helical" evidence="15">
    <location>
        <begin position="376"/>
        <end position="403"/>
    </location>
</feature>
<dbReference type="FunFam" id="3.10.250.10:FF:000030">
    <property type="entry name" value="T-cell surface glycoprotein CD5"/>
    <property type="match status" value="1"/>
</dbReference>
<dbReference type="PRINTS" id="PR00258">
    <property type="entry name" value="SPERACTRCPTR"/>
</dbReference>
<evidence type="ECO:0000259" key="17">
    <source>
        <dbReference type="PROSITE" id="PS50287"/>
    </source>
</evidence>
<evidence type="ECO:0000256" key="1">
    <source>
        <dbReference type="ARBA" id="ARBA00004251"/>
    </source>
</evidence>
<evidence type="ECO:0000256" key="8">
    <source>
        <dbReference type="ARBA" id="ARBA00023136"/>
    </source>
</evidence>
<dbReference type="FunFam" id="3.10.250.10:FF:000028">
    <property type="entry name" value="T-cell surface glycoprotein CD5"/>
    <property type="match status" value="1"/>
</dbReference>
<dbReference type="Proteomes" id="UP000248483">
    <property type="component" value="Unplaced"/>
</dbReference>
<name>A0A2Y9PWT3_DELLE</name>
<evidence type="ECO:0000256" key="5">
    <source>
        <dbReference type="ARBA" id="ARBA00022729"/>
    </source>
</evidence>
<protein>
    <recommendedName>
        <fullName evidence="12">T-cell surface glycoprotein CD5</fullName>
    </recommendedName>
</protein>
<dbReference type="KEGG" id="dle:111183900"/>
<evidence type="ECO:0000313" key="18">
    <source>
        <dbReference type="Proteomes" id="UP000248483"/>
    </source>
</evidence>
<gene>
    <name evidence="19" type="primary">CD5</name>
</gene>
<keyword evidence="11" id="KW-0325">Glycoprotein</keyword>
<keyword evidence="4 15" id="KW-0812">Transmembrane</keyword>
<feature type="domain" description="SRCR" evidence="17">
    <location>
        <begin position="37"/>
        <end position="137"/>
    </location>
</feature>
<evidence type="ECO:0000256" key="13">
    <source>
        <dbReference type="PROSITE-ProRule" id="PRU00196"/>
    </source>
</evidence>
<evidence type="ECO:0000313" key="19">
    <source>
        <dbReference type="RefSeq" id="XP_022447558.1"/>
    </source>
</evidence>
<dbReference type="PANTHER" id="PTHR47309">
    <property type="entry name" value="T-CELL SURFACE GLYCOPROTEIN CD5"/>
    <property type="match status" value="1"/>
</dbReference>
<evidence type="ECO:0000256" key="9">
    <source>
        <dbReference type="ARBA" id="ARBA00023157"/>
    </source>
</evidence>
<keyword evidence="2" id="KW-1003">Cell membrane</keyword>
<dbReference type="AlphaFoldDB" id="A0A2Y9PWT3"/>
<dbReference type="PRINTS" id="PR01409">
    <property type="entry name" value="TCELLCD5"/>
</dbReference>
<dbReference type="RefSeq" id="XP_022447558.1">
    <property type="nucleotide sequence ID" value="XM_022591850.2"/>
</dbReference>
<keyword evidence="8 15" id="KW-0472">Membrane</keyword>
<dbReference type="PROSITE" id="PS50287">
    <property type="entry name" value="SRCR_2"/>
    <property type="match status" value="3"/>
</dbReference>
<keyword evidence="6" id="KW-0677">Repeat</keyword>
<organism evidence="18 19">
    <name type="scientific">Delphinapterus leucas</name>
    <name type="common">Beluga whale</name>
    <dbReference type="NCBI Taxonomy" id="9749"/>
    <lineage>
        <taxon>Eukaryota</taxon>
        <taxon>Metazoa</taxon>
        <taxon>Chordata</taxon>
        <taxon>Craniata</taxon>
        <taxon>Vertebrata</taxon>
        <taxon>Euteleostomi</taxon>
        <taxon>Mammalia</taxon>
        <taxon>Eutheria</taxon>
        <taxon>Laurasiatheria</taxon>
        <taxon>Artiodactyla</taxon>
        <taxon>Whippomorpha</taxon>
        <taxon>Cetacea</taxon>
        <taxon>Odontoceti</taxon>
        <taxon>Monodontidae</taxon>
        <taxon>Delphinapterus</taxon>
    </lineage>
</organism>
<keyword evidence="18" id="KW-1185">Reference proteome</keyword>
<dbReference type="Pfam" id="PF00530">
    <property type="entry name" value="SRCR"/>
    <property type="match status" value="1"/>
</dbReference>
<evidence type="ECO:0000256" key="14">
    <source>
        <dbReference type="SAM" id="MobiDB-lite"/>
    </source>
</evidence>